<dbReference type="AlphaFoldDB" id="A0A446BKW4"/>
<dbReference type="Proteomes" id="UP000289323">
    <property type="component" value="Unassembled WGS sequence"/>
</dbReference>
<dbReference type="InterPro" id="IPR054710">
    <property type="entry name" value="Tri101-like_N"/>
</dbReference>
<dbReference type="Gene3D" id="3.30.559.10">
    <property type="entry name" value="Chloramphenicol acetyltransferase-like domain"/>
    <property type="match status" value="2"/>
</dbReference>
<sequence length="482" mass="51974">MDDYQNLDRYQDNALGQLPMLQVYSHLMYLFPLSEQISREKVVQELSDAVTKVRKAVPWLGARVVNVGKTATSSGVYRPVATAFPSPAIDVADATGNPAVPTYAEFRAAKAALGKIDSKICTPVPGFPVKCDMDSDEHPAHVVRVQATFVRGGVLVDFAIAHNMADARGHLGFIRLVAATMRGESIPAPVLAQACQDRRDAVPLLRDDEPMLDHSHHRRPPVTADAPLTGNIKEPARYHVFRFTVASMAALKELASAGSQPQQQTTTNGTSGVSLPPPPSVPFISTDDALCAFYWQRVTAARQASRGSAPLPASTVSRFTRQADGRRLVGLGPDYMADVIHTVSTWLTLGEVTGLPLSGVAAHLRARLDATNTAHHLRSFATFVAREPDKSTITYAGAFDARVDVGCTSTRSLWREAFPSFGPLLGTPEFLRRPPSIPFPGTLALFPGSPGGDCDAVACLTDSEFDALSADPEWVKYVEYIG</sequence>
<gene>
    <name evidence="4" type="ORF">TT172_LOCUS5556</name>
</gene>
<reference evidence="4 5" key="1">
    <citation type="submission" date="2018-04" db="EMBL/GenBank/DDBJ databases">
        <authorList>
            <person name="Huttner S."/>
            <person name="Dainat J."/>
        </authorList>
    </citation>
    <scope>NUCLEOTIDE SEQUENCE [LARGE SCALE GENOMIC DNA]</scope>
</reference>
<evidence type="ECO:0000313" key="5">
    <source>
        <dbReference type="Proteomes" id="UP000289323"/>
    </source>
</evidence>
<dbReference type="InterPro" id="IPR023213">
    <property type="entry name" value="CAT-like_dom_sf"/>
</dbReference>
<dbReference type="GO" id="GO:0016740">
    <property type="term" value="F:transferase activity"/>
    <property type="evidence" value="ECO:0007669"/>
    <property type="project" value="UniProtKB-KW"/>
</dbReference>
<feature type="domain" description="Trichothecene 3-O-acetyltransferase-like N-terminal" evidence="3">
    <location>
        <begin position="23"/>
        <end position="178"/>
    </location>
</feature>
<feature type="region of interest" description="Disordered" evidence="2">
    <location>
        <begin position="256"/>
        <end position="279"/>
    </location>
</feature>
<name>A0A446BKW4_9PEZI</name>
<dbReference type="PANTHER" id="PTHR31896">
    <property type="entry name" value="FAMILY REGULATORY PROTEIN, PUTATIVE (AFU_ORTHOLOGUE AFUA_3G14730)-RELATED"/>
    <property type="match status" value="1"/>
</dbReference>
<protein>
    <submittedName>
        <fullName evidence="4">Aecedb3c-0fe8-4d6f-96e7-991d8bb2631e</fullName>
    </submittedName>
</protein>
<accession>A0A446BKW4</accession>
<evidence type="ECO:0000259" key="3">
    <source>
        <dbReference type="Pfam" id="PF22664"/>
    </source>
</evidence>
<evidence type="ECO:0000256" key="1">
    <source>
        <dbReference type="ARBA" id="ARBA00022679"/>
    </source>
</evidence>
<evidence type="ECO:0000313" key="4">
    <source>
        <dbReference type="EMBL" id="SPQ23137.1"/>
    </source>
</evidence>
<dbReference type="InterPro" id="IPR051283">
    <property type="entry name" value="Sec_Metabolite_Acyltrans"/>
</dbReference>
<proteinExistence type="predicted"/>
<dbReference type="Pfam" id="PF22664">
    <property type="entry name" value="TRI-like_N"/>
    <property type="match status" value="1"/>
</dbReference>
<organism evidence="4 5">
    <name type="scientific">Thermothielavioides terrestris</name>
    <dbReference type="NCBI Taxonomy" id="2587410"/>
    <lineage>
        <taxon>Eukaryota</taxon>
        <taxon>Fungi</taxon>
        <taxon>Dikarya</taxon>
        <taxon>Ascomycota</taxon>
        <taxon>Pezizomycotina</taxon>
        <taxon>Sordariomycetes</taxon>
        <taxon>Sordariomycetidae</taxon>
        <taxon>Sordariales</taxon>
        <taxon>Chaetomiaceae</taxon>
        <taxon>Thermothielavioides</taxon>
    </lineage>
</organism>
<dbReference type="EMBL" id="OUUZ01000009">
    <property type="protein sequence ID" value="SPQ23137.1"/>
    <property type="molecule type" value="Genomic_DNA"/>
</dbReference>
<keyword evidence="1" id="KW-0808">Transferase</keyword>
<evidence type="ECO:0000256" key="2">
    <source>
        <dbReference type="SAM" id="MobiDB-lite"/>
    </source>
</evidence>
<dbReference type="PANTHER" id="PTHR31896:SF64">
    <property type="entry name" value="TRICHOTHECENE 3-O-ACETYLTRANSFERASE"/>
    <property type="match status" value="1"/>
</dbReference>
<feature type="compositionally biased region" description="Polar residues" evidence="2">
    <location>
        <begin position="257"/>
        <end position="272"/>
    </location>
</feature>